<evidence type="ECO:0000313" key="5">
    <source>
        <dbReference type="EMBL" id="RKN79357.1"/>
    </source>
</evidence>
<keyword evidence="1" id="KW-0805">Transcription regulation</keyword>
<dbReference type="EMBL" id="RBCJ01000003">
    <property type="protein sequence ID" value="RKN79357.1"/>
    <property type="molecule type" value="Genomic_DNA"/>
</dbReference>
<protein>
    <submittedName>
        <fullName evidence="5">LuxR family transcriptional regulator</fullName>
    </submittedName>
</protein>
<name>A0A3B0C7I5_9FLAO</name>
<gene>
    <name evidence="5" type="ORF">D7Z94_13650</name>
</gene>
<dbReference type="Pfam" id="PF00196">
    <property type="entry name" value="GerE"/>
    <property type="match status" value="1"/>
</dbReference>
<comment type="caution">
    <text evidence="5">The sequence shown here is derived from an EMBL/GenBank/DDBJ whole genome shotgun (WGS) entry which is preliminary data.</text>
</comment>
<dbReference type="Proteomes" id="UP000276603">
    <property type="component" value="Unassembled WGS sequence"/>
</dbReference>
<dbReference type="PANTHER" id="PTHR44688">
    <property type="entry name" value="DNA-BINDING TRANSCRIPTIONAL ACTIVATOR DEVR_DOSR"/>
    <property type="match status" value="1"/>
</dbReference>
<dbReference type="SMART" id="SM00421">
    <property type="entry name" value="HTH_LUXR"/>
    <property type="match status" value="1"/>
</dbReference>
<dbReference type="CDD" id="cd06170">
    <property type="entry name" value="LuxR_C_like"/>
    <property type="match status" value="1"/>
</dbReference>
<dbReference type="Gene3D" id="1.10.10.10">
    <property type="entry name" value="Winged helix-like DNA-binding domain superfamily/Winged helix DNA-binding domain"/>
    <property type="match status" value="1"/>
</dbReference>
<feature type="domain" description="HTH luxR-type" evidence="4">
    <location>
        <begin position="162"/>
        <end position="227"/>
    </location>
</feature>
<keyword evidence="6" id="KW-1185">Reference proteome</keyword>
<dbReference type="InterPro" id="IPR016032">
    <property type="entry name" value="Sig_transdc_resp-reg_C-effctor"/>
</dbReference>
<proteinExistence type="predicted"/>
<evidence type="ECO:0000313" key="6">
    <source>
        <dbReference type="Proteomes" id="UP000276603"/>
    </source>
</evidence>
<keyword evidence="3" id="KW-0804">Transcription</keyword>
<evidence type="ECO:0000256" key="3">
    <source>
        <dbReference type="ARBA" id="ARBA00023163"/>
    </source>
</evidence>
<accession>A0A3B0C7I5</accession>
<organism evidence="5 6">
    <name type="scientific">Ulvibacterium marinum</name>
    <dbReference type="NCBI Taxonomy" id="2419782"/>
    <lineage>
        <taxon>Bacteria</taxon>
        <taxon>Pseudomonadati</taxon>
        <taxon>Bacteroidota</taxon>
        <taxon>Flavobacteriia</taxon>
        <taxon>Flavobacteriales</taxon>
        <taxon>Flavobacteriaceae</taxon>
        <taxon>Ulvibacterium</taxon>
    </lineage>
</organism>
<dbReference type="OrthoDB" id="965844at2"/>
<keyword evidence="2" id="KW-0238">DNA-binding</keyword>
<dbReference type="Gene3D" id="3.30.450.20">
    <property type="entry name" value="PAS domain"/>
    <property type="match status" value="1"/>
</dbReference>
<dbReference type="InterPro" id="IPR036388">
    <property type="entry name" value="WH-like_DNA-bd_sf"/>
</dbReference>
<dbReference type="PANTHER" id="PTHR44688:SF16">
    <property type="entry name" value="DNA-BINDING TRANSCRIPTIONAL ACTIVATOR DEVR_DOSR"/>
    <property type="match status" value="1"/>
</dbReference>
<dbReference type="PRINTS" id="PR00038">
    <property type="entry name" value="HTHLUXR"/>
</dbReference>
<dbReference type="SUPFAM" id="SSF46894">
    <property type="entry name" value="C-terminal effector domain of the bipartite response regulators"/>
    <property type="match status" value="1"/>
</dbReference>
<dbReference type="RefSeq" id="WP_120712171.1">
    <property type="nucleotide sequence ID" value="NZ_RBCJ01000003.1"/>
</dbReference>
<evidence type="ECO:0000256" key="1">
    <source>
        <dbReference type="ARBA" id="ARBA00023015"/>
    </source>
</evidence>
<reference evidence="5 6" key="1">
    <citation type="submission" date="2018-10" db="EMBL/GenBank/DDBJ databases">
        <title>Ulvibacterium marinum gen. nov., sp. nov., a novel marine bacterium of the family Flavobacteriaceae, isolated from a culture of the green alga Ulva prolifera.</title>
        <authorList>
            <person name="Zhang Z."/>
        </authorList>
    </citation>
    <scope>NUCLEOTIDE SEQUENCE [LARGE SCALE GENOMIC DNA]</scope>
    <source>
        <strain evidence="5 6">CCMM003</strain>
    </source>
</reference>
<dbReference type="InterPro" id="IPR000792">
    <property type="entry name" value="Tscrpt_reg_LuxR_C"/>
</dbReference>
<evidence type="ECO:0000259" key="4">
    <source>
        <dbReference type="PROSITE" id="PS50043"/>
    </source>
</evidence>
<dbReference type="GO" id="GO:0003677">
    <property type="term" value="F:DNA binding"/>
    <property type="evidence" value="ECO:0007669"/>
    <property type="project" value="UniProtKB-KW"/>
</dbReference>
<dbReference type="PROSITE" id="PS50043">
    <property type="entry name" value="HTH_LUXR_2"/>
    <property type="match status" value="1"/>
</dbReference>
<evidence type="ECO:0000256" key="2">
    <source>
        <dbReference type="ARBA" id="ARBA00023125"/>
    </source>
</evidence>
<dbReference type="AlphaFoldDB" id="A0A3B0C7I5"/>
<dbReference type="GO" id="GO:0006355">
    <property type="term" value="P:regulation of DNA-templated transcription"/>
    <property type="evidence" value="ECO:0007669"/>
    <property type="project" value="InterPro"/>
</dbReference>
<sequence>MKQDNAYGLNWTPSIGRYSFLAEISSILDSGDRSNNLIVAIYLLEQKRFFYNNRAFQRLLGYKLPQFHERGWDFWFANMWSEEALLIKNKVNDFLTVPFDQKLLALRYHIYDATGSDICLKHEMVLHRKIELTFVINYLYNVTEKERIEHCLSRITNCNSTPTDPAKLISPREEEVLKLIADGYSSKQIADRLFISNHTAISHRKHLIEKFQVKNTAQLIKKASKIMEL</sequence>